<evidence type="ECO:0000313" key="1">
    <source>
        <dbReference type="EMBL" id="AIR11719.1"/>
    </source>
</evidence>
<proteinExistence type="predicted"/>
<dbReference type="Proteomes" id="UP000029488">
    <property type="component" value="Plasmid pMP1046B"/>
</dbReference>
<sequence length="178" mass="20537">MSLADIELSVINNISNQITDTAHMGAYETSFIIPKTYYDDICNMLLHLGYDVRVSAGEIEPTVKMTVRFDAAWIDLPSVYEEENKKLKFWFGLIPAHKAIKIAEDNRDNAKKITGVIDEMIKKAKNLEHGKNVYDIIVKRDITEYMILTTPEALKYLEAHHIYAYLNGDRNEITFKYE</sequence>
<protein>
    <submittedName>
        <fullName evidence="1">Uncharacterized protein</fullName>
    </submittedName>
</protein>
<accession>A0A089QF77</accession>
<organism evidence="1 2">
    <name type="scientific">Ligilactobacillus salivarius</name>
    <dbReference type="NCBI Taxonomy" id="1624"/>
    <lineage>
        <taxon>Bacteria</taxon>
        <taxon>Bacillati</taxon>
        <taxon>Bacillota</taxon>
        <taxon>Bacilli</taxon>
        <taxon>Lactobacillales</taxon>
        <taxon>Lactobacillaceae</taxon>
        <taxon>Ligilactobacillus</taxon>
    </lineage>
</organism>
<dbReference type="RefSeq" id="WP_044005854.1">
    <property type="nucleotide sequence ID" value="NZ_CP007648.1"/>
</dbReference>
<geneLocation type="plasmid" evidence="1 2">
    <name>pMP1046B</name>
</geneLocation>
<dbReference type="KEGG" id="lsj:LSJ_3103c"/>
<keyword evidence="1" id="KW-0614">Plasmid</keyword>
<gene>
    <name evidence="1" type="ORF">LSJ_3103c</name>
</gene>
<name>A0A089QF77_9LACO</name>
<reference evidence="1 2" key="1">
    <citation type="journal article" date="2014" name="BMC Genomics">
        <title>Unusual genome complexity in Lactobacillus salivarius JCM1046.</title>
        <authorList>
            <person name="Raftis E.J."/>
            <person name="Forde B.M."/>
            <person name="Claesson M.J."/>
            <person name="O'Toole P.W."/>
        </authorList>
    </citation>
    <scope>NUCLEOTIDE SEQUENCE [LARGE SCALE GENOMIC DNA]</scope>
    <source>
        <strain evidence="1 2">JCM1046</strain>
        <plasmid evidence="1 2">pMP1046B</plasmid>
    </source>
</reference>
<dbReference type="EMBL" id="CP007648">
    <property type="protein sequence ID" value="AIR11719.1"/>
    <property type="molecule type" value="Genomic_DNA"/>
</dbReference>
<dbReference type="AlphaFoldDB" id="A0A089QF77"/>
<evidence type="ECO:0000313" key="2">
    <source>
        <dbReference type="Proteomes" id="UP000029488"/>
    </source>
</evidence>